<dbReference type="AlphaFoldDB" id="K5X065"/>
<proteinExistence type="predicted"/>
<reference evidence="2" key="1">
    <citation type="journal article" date="2012" name="Proc. Natl. Acad. Sci. U.S.A.">
        <title>Genome sequence of the button mushroom Agaricus bisporus reveals mechanisms governing adaptation to a humic-rich ecological niche.</title>
        <authorList>
            <person name="Morin E."/>
            <person name="Kohler A."/>
            <person name="Baker A.R."/>
            <person name="Foulongne-Oriol M."/>
            <person name="Lombard V."/>
            <person name="Nagy L.G."/>
            <person name="Ohm R.A."/>
            <person name="Patyshakuliyeva A."/>
            <person name="Brun A."/>
            <person name="Aerts A.L."/>
            <person name="Bailey A.M."/>
            <person name="Billette C."/>
            <person name="Coutinho P.M."/>
            <person name="Deakin G."/>
            <person name="Doddapaneni H."/>
            <person name="Floudas D."/>
            <person name="Grimwood J."/>
            <person name="Hilden K."/>
            <person name="Kuees U."/>
            <person name="LaButti K.M."/>
            <person name="Lapidus A."/>
            <person name="Lindquist E.A."/>
            <person name="Lucas S.M."/>
            <person name="Murat C."/>
            <person name="Riley R.W."/>
            <person name="Salamov A.A."/>
            <person name="Schmutz J."/>
            <person name="Subramanian V."/>
            <person name="Woesten H.A.B."/>
            <person name="Xu J."/>
            <person name="Eastwood D.C."/>
            <person name="Foster G.D."/>
            <person name="Sonnenberg A.S."/>
            <person name="Cullen D."/>
            <person name="de Vries R.P."/>
            <person name="Lundell T."/>
            <person name="Hibbett D.S."/>
            <person name="Henrissat B."/>
            <person name="Burton K.S."/>
            <person name="Kerrigan R.W."/>
            <person name="Challen M.P."/>
            <person name="Grigoriev I.V."/>
            <person name="Martin F."/>
        </authorList>
    </citation>
    <scope>NUCLEOTIDE SEQUENCE [LARGE SCALE GENOMIC DNA]</scope>
    <source>
        <strain evidence="2">JB137-S8 / ATCC MYA-4627 / FGSC 10392</strain>
    </source>
</reference>
<dbReference type="RefSeq" id="XP_007332941.1">
    <property type="nucleotide sequence ID" value="XM_007332879.1"/>
</dbReference>
<dbReference type="HOGENOM" id="CLU_3147090_0_0_1"/>
<accession>K5X065</accession>
<evidence type="ECO:0000313" key="1">
    <source>
        <dbReference type="EMBL" id="EKM76503.1"/>
    </source>
</evidence>
<dbReference type="InParanoid" id="K5X065"/>
<protein>
    <submittedName>
        <fullName evidence="1">Uncharacterized protein</fullName>
    </submittedName>
</protein>
<feature type="non-terminal residue" evidence="1">
    <location>
        <position position="1"/>
    </location>
</feature>
<gene>
    <name evidence="1" type="ORF">AGABI1DRAFT_115823</name>
</gene>
<dbReference type="GeneID" id="18824871"/>
<evidence type="ECO:0000313" key="2">
    <source>
        <dbReference type="Proteomes" id="UP000008493"/>
    </source>
</evidence>
<dbReference type="EMBL" id="JH971402">
    <property type="protein sequence ID" value="EKM76503.1"/>
    <property type="molecule type" value="Genomic_DNA"/>
</dbReference>
<sequence>FSSLSSARARYSSRFLASSCSIAPTFASPSFAERRRSSWLRVVTRTFPD</sequence>
<organism evidence="1 2">
    <name type="scientific">Agaricus bisporus var. burnettii (strain JB137-S8 / ATCC MYA-4627 / FGSC 10392)</name>
    <name type="common">White button mushroom</name>
    <dbReference type="NCBI Taxonomy" id="597362"/>
    <lineage>
        <taxon>Eukaryota</taxon>
        <taxon>Fungi</taxon>
        <taxon>Dikarya</taxon>
        <taxon>Basidiomycota</taxon>
        <taxon>Agaricomycotina</taxon>
        <taxon>Agaricomycetes</taxon>
        <taxon>Agaricomycetidae</taxon>
        <taxon>Agaricales</taxon>
        <taxon>Agaricineae</taxon>
        <taxon>Agaricaceae</taxon>
        <taxon>Agaricus</taxon>
    </lineage>
</organism>
<dbReference type="Proteomes" id="UP000008493">
    <property type="component" value="Unassembled WGS sequence"/>
</dbReference>
<name>K5X065_AGABU</name>
<keyword evidence="2" id="KW-1185">Reference proteome</keyword>
<dbReference type="KEGG" id="abp:AGABI1DRAFT115823"/>